<keyword evidence="1" id="KW-0328">Glycosyltransferase</keyword>
<reference evidence="5" key="1">
    <citation type="submission" date="2020-08" db="EMBL/GenBank/DDBJ databases">
        <title>Genome public.</title>
        <authorList>
            <person name="Liu C."/>
            <person name="Sun Q."/>
        </authorList>
    </citation>
    <scope>NUCLEOTIDE SEQUENCE</scope>
    <source>
        <strain evidence="5">NSJ-44</strain>
    </source>
</reference>
<name>A0A926HMF3_9FIRM</name>
<dbReference type="InterPro" id="IPR050748">
    <property type="entry name" value="Glycosyltrans_8_dom-fam"/>
</dbReference>
<dbReference type="InterPro" id="IPR002495">
    <property type="entry name" value="Glyco_trans_8"/>
</dbReference>
<evidence type="ECO:0000256" key="3">
    <source>
        <dbReference type="ARBA" id="ARBA00022723"/>
    </source>
</evidence>
<dbReference type="GO" id="GO:0046872">
    <property type="term" value="F:metal ion binding"/>
    <property type="evidence" value="ECO:0007669"/>
    <property type="project" value="UniProtKB-KW"/>
</dbReference>
<dbReference type="CDD" id="cd04194">
    <property type="entry name" value="GT8_A4GalT_like"/>
    <property type="match status" value="1"/>
</dbReference>
<dbReference type="EMBL" id="JACRSO010000001">
    <property type="protein sequence ID" value="MBC8528051.1"/>
    <property type="molecule type" value="Genomic_DNA"/>
</dbReference>
<dbReference type="InterPro" id="IPR029044">
    <property type="entry name" value="Nucleotide-diphossugar_trans"/>
</dbReference>
<dbReference type="AlphaFoldDB" id="A0A926HMF3"/>
<dbReference type="PANTHER" id="PTHR13778">
    <property type="entry name" value="GLYCOSYLTRANSFERASE 8 DOMAIN-CONTAINING PROTEIN"/>
    <property type="match status" value="1"/>
</dbReference>
<evidence type="ECO:0000256" key="2">
    <source>
        <dbReference type="ARBA" id="ARBA00022679"/>
    </source>
</evidence>
<keyword evidence="6" id="KW-1185">Reference proteome</keyword>
<keyword evidence="3" id="KW-0479">Metal-binding</keyword>
<dbReference type="Gene3D" id="3.90.550.10">
    <property type="entry name" value="Spore Coat Polysaccharide Biosynthesis Protein SpsA, Chain A"/>
    <property type="match status" value="1"/>
</dbReference>
<evidence type="ECO:0000313" key="6">
    <source>
        <dbReference type="Proteomes" id="UP000654279"/>
    </source>
</evidence>
<protein>
    <submittedName>
        <fullName evidence="5">DUF4422 domain-containing protein</fullName>
    </submittedName>
</protein>
<feature type="domain" description="DUF4422" evidence="4">
    <location>
        <begin position="17"/>
        <end position="245"/>
    </location>
</feature>
<evidence type="ECO:0000313" key="5">
    <source>
        <dbReference type="EMBL" id="MBC8528051.1"/>
    </source>
</evidence>
<dbReference type="Pfam" id="PF14393">
    <property type="entry name" value="DUF4422"/>
    <property type="match status" value="1"/>
</dbReference>
<sequence length="629" mass="73362">MNVKIFVSHRIDLNSVAVENDVFFPVRCGAVFDKRPATDMAGDDTGDNISNKRESYCELTVQYWAWKNMQADYYGLCHYRRYLSFLPEDKKRLNEWSNYIVPRLDEDAIHQHQLDDEKGIKGFVANYDVVTMCPVELEKVHRASAYEQYEKDGVRLHIRDLDIMLDIIRERHPDYAEAAEKYIFGKKQYIGNIFIMRKELFFSYSQWLFDILAEFDKRVDMSDYSVEAYRTPGHLGERLFGIYYTWLQMQGGYRLAELPLLCFSDTAPYTTVQPAFGKNCVPIVMSSSQEYAKFCAITLQSLKDCAEPQNNYDIFILQRNIRADTQRRIQKIFEGLPNFSVRFINVKSYIERYNLYESPTISIETYFRLIIPELLGCFDKLLYLDGDLIIKRDVAQLYHTDIGDNWLGAVLDICEAGVTNGYDLKSAQYVKDRMQLRTIWKQFNAGVLVLNNRAFCENFTTRYLLEFAEAGNFRFQDQDALNILCEEHIFWLDPRWNFFADPVDSYRGWVEQYAPRLAYQAFREAAKDPWIIHYAGNEKPWIYPAFEWADEFWSVAAKTAFYPDVLASERTVAAPQPAAQAQGPRVVYSPISEKSRLRSLADMLLPLGSKRRERLKALVPGLTNRIVES</sequence>
<dbReference type="Proteomes" id="UP000654279">
    <property type="component" value="Unassembled WGS sequence"/>
</dbReference>
<dbReference type="Pfam" id="PF01501">
    <property type="entry name" value="Glyco_transf_8"/>
    <property type="match status" value="1"/>
</dbReference>
<gene>
    <name evidence="5" type="ORF">H8699_01180</name>
</gene>
<keyword evidence="2" id="KW-0808">Transferase</keyword>
<comment type="caution">
    <text evidence="5">The sequence shown here is derived from an EMBL/GenBank/DDBJ whole genome shotgun (WGS) entry which is preliminary data.</text>
</comment>
<accession>A0A926HMF3</accession>
<proteinExistence type="predicted"/>
<dbReference type="RefSeq" id="WP_249284109.1">
    <property type="nucleotide sequence ID" value="NZ_JACRSO010000001.1"/>
</dbReference>
<dbReference type="InterPro" id="IPR025536">
    <property type="entry name" value="DUF4422"/>
</dbReference>
<evidence type="ECO:0000259" key="4">
    <source>
        <dbReference type="Pfam" id="PF14393"/>
    </source>
</evidence>
<dbReference type="SUPFAM" id="SSF53448">
    <property type="entry name" value="Nucleotide-diphospho-sugar transferases"/>
    <property type="match status" value="1"/>
</dbReference>
<dbReference type="GO" id="GO:0016757">
    <property type="term" value="F:glycosyltransferase activity"/>
    <property type="evidence" value="ECO:0007669"/>
    <property type="project" value="UniProtKB-KW"/>
</dbReference>
<evidence type="ECO:0000256" key="1">
    <source>
        <dbReference type="ARBA" id="ARBA00022676"/>
    </source>
</evidence>
<dbReference type="PANTHER" id="PTHR13778:SF47">
    <property type="entry name" value="LIPOPOLYSACCHARIDE 1,3-GALACTOSYLTRANSFERASE"/>
    <property type="match status" value="1"/>
</dbReference>
<organism evidence="5 6">
    <name type="scientific">Luoshenia tenuis</name>
    <dbReference type="NCBI Taxonomy" id="2763654"/>
    <lineage>
        <taxon>Bacteria</taxon>
        <taxon>Bacillati</taxon>
        <taxon>Bacillota</taxon>
        <taxon>Clostridia</taxon>
        <taxon>Christensenellales</taxon>
        <taxon>Christensenellaceae</taxon>
        <taxon>Luoshenia</taxon>
    </lineage>
</organism>